<name>A0A103R5X4_9BURK</name>
<feature type="region of interest" description="Disordered" evidence="1">
    <location>
        <begin position="1"/>
        <end position="38"/>
    </location>
</feature>
<accession>A0A103R5X4</accession>
<evidence type="ECO:0000256" key="1">
    <source>
        <dbReference type="SAM" id="MobiDB-lite"/>
    </source>
</evidence>
<proteinExistence type="predicted"/>
<sequence length="65" mass="7143">MRAGNQHRTNRDAAQARSGSFDGSDPANRIARATARPAVRTRLDRRLLGTAKRMNRRAVSLAARA</sequence>
<feature type="compositionally biased region" description="Low complexity" evidence="1">
    <location>
        <begin position="29"/>
        <end position="38"/>
    </location>
</feature>
<reference evidence="2 3" key="1">
    <citation type="submission" date="2015-11" db="EMBL/GenBank/DDBJ databases">
        <title>Expanding the genomic diversity of Burkholderia species for the development of highly accurate diagnostics.</title>
        <authorList>
            <person name="Sahl J."/>
            <person name="Keim P."/>
            <person name="Wagner D."/>
        </authorList>
    </citation>
    <scope>NUCLEOTIDE SEQUENCE [LARGE SCALE GENOMIC DNA]</scope>
    <source>
        <strain evidence="2 3">MSMB2036</strain>
    </source>
</reference>
<dbReference type="AlphaFoldDB" id="A0A103R5X4"/>
<organism evidence="2 3">
    <name type="scientific">Burkholderia ubonensis</name>
    <dbReference type="NCBI Taxonomy" id="101571"/>
    <lineage>
        <taxon>Bacteria</taxon>
        <taxon>Pseudomonadati</taxon>
        <taxon>Pseudomonadota</taxon>
        <taxon>Betaproteobacteria</taxon>
        <taxon>Burkholderiales</taxon>
        <taxon>Burkholderiaceae</taxon>
        <taxon>Burkholderia</taxon>
        <taxon>Burkholderia cepacia complex</taxon>
    </lineage>
</organism>
<comment type="caution">
    <text evidence="2">The sequence shown here is derived from an EMBL/GenBank/DDBJ whole genome shotgun (WGS) entry which is preliminary data.</text>
</comment>
<evidence type="ECO:0000313" key="2">
    <source>
        <dbReference type="EMBL" id="KVG61815.1"/>
    </source>
</evidence>
<dbReference type="EMBL" id="LOXM01000180">
    <property type="protein sequence ID" value="KVG61815.1"/>
    <property type="molecule type" value="Genomic_DNA"/>
</dbReference>
<gene>
    <name evidence="2" type="ORF">WJ33_30435</name>
</gene>
<protein>
    <submittedName>
        <fullName evidence="2">Uncharacterized protein</fullName>
    </submittedName>
</protein>
<dbReference type="Proteomes" id="UP000064029">
    <property type="component" value="Unassembled WGS sequence"/>
</dbReference>
<evidence type="ECO:0000313" key="3">
    <source>
        <dbReference type="Proteomes" id="UP000064029"/>
    </source>
</evidence>